<feature type="region of interest" description="Disordered" evidence="9">
    <location>
        <begin position="332"/>
        <end position="365"/>
    </location>
</feature>
<feature type="compositionally biased region" description="Polar residues" evidence="9">
    <location>
        <begin position="332"/>
        <end position="349"/>
    </location>
</feature>
<evidence type="ECO:0000256" key="8">
    <source>
        <dbReference type="PROSITE-ProRule" id="PRU00175"/>
    </source>
</evidence>
<feature type="region of interest" description="Disordered" evidence="9">
    <location>
        <begin position="80"/>
        <end position="113"/>
    </location>
</feature>
<feature type="compositionally biased region" description="Low complexity" evidence="9">
    <location>
        <begin position="354"/>
        <end position="365"/>
    </location>
</feature>
<keyword evidence="7 10" id="KW-0472">Membrane</keyword>
<keyword evidence="5" id="KW-0862">Zinc</keyword>
<gene>
    <name evidence="12" type="ORF">CPELLU_LOCUS12791</name>
</gene>
<dbReference type="FunFam" id="3.30.40.10:FF:000388">
    <property type="entry name" value="Putative RING zinc finger domain superfamily protein"/>
    <property type="match status" value="1"/>
</dbReference>
<feature type="compositionally biased region" description="Polar residues" evidence="9">
    <location>
        <begin position="398"/>
        <end position="409"/>
    </location>
</feature>
<feature type="compositionally biased region" description="Basic and acidic residues" evidence="9">
    <location>
        <begin position="207"/>
        <end position="218"/>
    </location>
</feature>
<feature type="compositionally biased region" description="Basic and acidic residues" evidence="9">
    <location>
        <begin position="229"/>
        <end position="247"/>
    </location>
</feature>
<protein>
    <submittedName>
        <fullName evidence="12">21034_t:CDS:1</fullName>
    </submittedName>
</protein>
<feature type="compositionally biased region" description="Basic residues" evidence="9">
    <location>
        <begin position="382"/>
        <end position="395"/>
    </location>
</feature>
<evidence type="ECO:0000256" key="6">
    <source>
        <dbReference type="ARBA" id="ARBA00022989"/>
    </source>
</evidence>
<comment type="subcellular location">
    <subcellularLocation>
        <location evidence="1">Membrane</location>
    </subcellularLocation>
</comment>
<evidence type="ECO:0000256" key="2">
    <source>
        <dbReference type="ARBA" id="ARBA00022692"/>
    </source>
</evidence>
<evidence type="ECO:0000259" key="11">
    <source>
        <dbReference type="PROSITE" id="PS50089"/>
    </source>
</evidence>
<evidence type="ECO:0000313" key="13">
    <source>
        <dbReference type="Proteomes" id="UP000789759"/>
    </source>
</evidence>
<organism evidence="12 13">
    <name type="scientific">Cetraspora pellucida</name>
    <dbReference type="NCBI Taxonomy" id="1433469"/>
    <lineage>
        <taxon>Eukaryota</taxon>
        <taxon>Fungi</taxon>
        <taxon>Fungi incertae sedis</taxon>
        <taxon>Mucoromycota</taxon>
        <taxon>Glomeromycotina</taxon>
        <taxon>Glomeromycetes</taxon>
        <taxon>Diversisporales</taxon>
        <taxon>Gigasporaceae</taxon>
        <taxon>Cetraspora</taxon>
    </lineage>
</organism>
<evidence type="ECO:0000256" key="7">
    <source>
        <dbReference type="ARBA" id="ARBA00023136"/>
    </source>
</evidence>
<reference evidence="12" key="1">
    <citation type="submission" date="2021-06" db="EMBL/GenBank/DDBJ databases">
        <authorList>
            <person name="Kallberg Y."/>
            <person name="Tangrot J."/>
            <person name="Rosling A."/>
        </authorList>
    </citation>
    <scope>NUCLEOTIDE SEQUENCE</scope>
    <source>
        <strain evidence="12">FL966</strain>
    </source>
</reference>
<feature type="transmembrane region" description="Helical" evidence="10">
    <location>
        <begin position="123"/>
        <end position="146"/>
    </location>
</feature>
<keyword evidence="3" id="KW-0479">Metal-binding</keyword>
<dbReference type="InterPro" id="IPR013083">
    <property type="entry name" value="Znf_RING/FYVE/PHD"/>
</dbReference>
<dbReference type="SMART" id="SM00184">
    <property type="entry name" value="RING"/>
    <property type="match status" value="1"/>
</dbReference>
<keyword evidence="6 10" id="KW-1133">Transmembrane helix</keyword>
<name>A0A9N9I445_9GLOM</name>
<comment type="caution">
    <text evidence="12">The sequence shown here is derived from an EMBL/GenBank/DDBJ whole genome shotgun (WGS) entry which is preliminary data.</text>
</comment>
<evidence type="ECO:0000256" key="10">
    <source>
        <dbReference type="SAM" id="Phobius"/>
    </source>
</evidence>
<dbReference type="PROSITE" id="PS50089">
    <property type="entry name" value="ZF_RING_2"/>
    <property type="match status" value="1"/>
</dbReference>
<dbReference type="GO" id="GO:0016020">
    <property type="term" value="C:membrane"/>
    <property type="evidence" value="ECO:0007669"/>
    <property type="project" value="UniProtKB-SubCell"/>
</dbReference>
<feature type="domain" description="RING-type" evidence="11">
    <location>
        <begin position="280"/>
        <end position="322"/>
    </location>
</feature>
<dbReference type="GO" id="GO:0008270">
    <property type="term" value="F:zinc ion binding"/>
    <property type="evidence" value="ECO:0007669"/>
    <property type="project" value="UniProtKB-KW"/>
</dbReference>
<dbReference type="PANTHER" id="PTHR46539">
    <property type="entry name" value="E3 UBIQUITIN-PROTEIN LIGASE ATL42"/>
    <property type="match status" value="1"/>
</dbReference>
<evidence type="ECO:0000256" key="3">
    <source>
        <dbReference type="ARBA" id="ARBA00022723"/>
    </source>
</evidence>
<sequence>MYNSIAIGQWFAYIDCTKNSTSYDMITAQGNGSSAIVLYSKDESCTAPPILSDIKVPVFNQKYANCYNAISNSVQELGQPPNAVIRNSNKSHPDGNPFNKYNEGGSNSDAKDNSAQPYQTAMVVLYTISGVVLGLFFLVVITNVIINRVRSQQDSGISSSNDPSQSPKHVGIAKTVLESFPVYFFSLRNNPDVVNKDLEGGKDIKDIGSKEMQTDDKNNIPLNDLPQETNKKDETSKLSEIEGDKSSNNDNKTSNNQSISETSVLPPSISNKVTEEQLTCPICLGDFESGEELRILPCHHQYHTSCIDPWLLEISTLCPMCKADYTSWNEESSASHGEASTSVVPTPQNETDETTSSITSSTTSSHTFPHFRWIKYLTSARRARNERRRNRRSRNGHSDNLIQTDQNES</sequence>
<dbReference type="Pfam" id="PF13639">
    <property type="entry name" value="zf-RING_2"/>
    <property type="match status" value="1"/>
</dbReference>
<dbReference type="AlphaFoldDB" id="A0A9N9I445"/>
<feature type="compositionally biased region" description="Low complexity" evidence="9">
    <location>
        <begin position="248"/>
        <end position="258"/>
    </location>
</feature>
<keyword evidence="13" id="KW-1185">Reference proteome</keyword>
<evidence type="ECO:0000256" key="5">
    <source>
        <dbReference type="ARBA" id="ARBA00022833"/>
    </source>
</evidence>
<dbReference type="PANTHER" id="PTHR46539:SF1">
    <property type="entry name" value="E3 UBIQUITIN-PROTEIN LIGASE ATL42"/>
    <property type="match status" value="1"/>
</dbReference>
<dbReference type="OrthoDB" id="8062037at2759"/>
<evidence type="ECO:0000313" key="12">
    <source>
        <dbReference type="EMBL" id="CAG8719212.1"/>
    </source>
</evidence>
<proteinExistence type="predicted"/>
<evidence type="ECO:0000256" key="4">
    <source>
        <dbReference type="ARBA" id="ARBA00022771"/>
    </source>
</evidence>
<accession>A0A9N9I445</accession>
<feature type="compositionally biased region" description="Polar residues" evidence="9">
    <location>
        <begin position="259"/>
        <end position="270"/>
    </location>
</feature>
<dbReference type="CDD" id="cd16454">
    <property type="entry name" value="RING-H2_PA-TM-RING"/>
    <property type="match status" value="1"/>
</dbReference>
<dbReference type="Gene3D" id="3.30.40.10">
    <property type="entry name" value="Zinc/RING finger domain, C3HC4 (zinc finger)"/>
    <property type="match status" value="1"/>
</dbReference>
<dbReference type="SUPFAM" id="SSF57850">
    <property type="entry name" value="RING/U-box"/>
    <property type="match status" value="1"/>
</dbReference>
<keyword evidence="2 10" id="KW-0812">Transmembrane</keyword>
<evidence type="ECO:0000256" key="9">
    <source>
        <dbReference type="SAM" id="MobiDB-lite"/>
    </source>
</evidence>
<dbReference type="EMBL" id="CAJVQA010012746">
    <property type="protein sequence ID" value="CAG8719212.1"/>
    <property type="molecule type" value="Genomic_DNA"/>
</dbReference>
<dbReference type="Proteomes" id="UP000789759">
    <property type="component" value="Unassembled WGS sequence"/>
</dbReference>
<keyword evidence="4 8" id="KW-0863">Zinc-finger</keyword>
<feature type="region of interest" description="Disordered" evidence="9">
    <location>
        <begin position="207"/>
        <end position="270"/>
    </location>
</feature>
<feature type="region of interest" description="Disordered" evidence="9">
    <location>
        <begin position="382"/>
        <end position="409"/>
    </location>
</feature>
<evidence type="ECO:0000256" key="1">
    <source>
        <dbReference type="ARBA" id="ARBA00004370"/>
    </source>
</evidence>
<dbReference type="InterPro" id="IPR001841">
    <property type="entry name" value="Znf_RING"/>
</dbReference>
<feature type="compositionally biased region" description="Polar residues" evidence="9">
    <location>
        <begin position="104"/>
        <end position="113"/>
    </location>
</feature>